<evidence type="ECO:0000259" key="2">
    <source>
        <dbReference type="Pfam" id="PF02897"/>
    </source>
</evidence>
<dbReference type="GO" id="GO:0004252">
    <property type="term" value="F:serine-type endopeptidase activity"/>
    <property type="evidence" value="ECO:0007669"/>
    <property type="project" value="UniProtKB-EC"/>
</dbReference>
<feature type="non-terminal residue" evidence="3">
    <location>
        <position position="1"/>
    </location>
</feature>
<dbReference type="PANTHER" id="PTHR11757">
    <property type="entry name" value="PROTEASE FAMILY S9A OLIGOPEPTIDASE"/>
    <property type="match status" value="1"/>
</dbReference>
<evidence type="ECO:0000313" key="4">
    <source>
        <dbReference type="Proteomes" id="UP001279012"/>
    </source>
</evidence>
<dbReference type="SUPFAM" id="SSF50993">
    <property type="entry name" value="Peptidase/esterase 'gauge' domain"/>
    <property type="match status" value="1"/>
</dbReference>
<dbReference type="PANTHER" id="PTHR11757:SF19">
    <property type="entry name" value="PROLYL ENDOPEPTIDASE-LIKE"/>
    <property type="match status" value="1"/>
</dbReference>
<dbReference type="Gene3D" id="2.130.10.120">
    <property type="entry name" value="Prolyl oligopeptidase, N-terminal domain"/>
    <property type="match status" value="1"/>
</dbReference>
<feature type="non-terminal residue" evidence="3">
    <location>
        <position position="76"/>
    </location>
</feature>
<dbReference type="Proteomes" id="UP001279012">
    <property type="component" value="Unassembled WGS sequence"/>
</dbReference>
<dbReference type="EMBL" id="JAWZZT010002244">
    <property type="protein sequence ID" value="MDX7019588.1"/>
    <property type="molecule type" value="Genomic_DNA"/>
</dbReference>
<protein>
    <submittedName>
        <fullName evidence="3">Oligopeptidase B</fullName>
        <ecNumber evidence="3">3.4.21.83</ecNumber>
    </submittedName>
</protein>
<keyword evidence="3" id="KW-0378">Hydrolase</keyword>
<comment type="caution">
    <text evidence="3">The sequence shown here is derived from an EMBL/GenBank/DDBJ whole genome shotgun (WGS) entry which is preliminary data.</text>
</comment>
<dbReference type="InterPro" id="IPR023302">
    <property type="entry name" value="Pept_S9A_N"/>
</dbReference>
<name>A0AAW9EIQ0_KLEAE</name>
<dbReference type="InterPro" id="IPR051543">
    <property type="entry name" value="Serine_Peptidase_S9A"/>
</dbReference>
<gene>
    <name evidence="3" type="ORF">SJ059_34775</name>
</gene>
<reference evidence="3" key="1">
    <citation type="submission" date="2023-11" db="EMBL/GenBank/DDBJ databases">
        <title>Detection of rare carbapenemases in Enterobacterales - comparison of two colorimetric and two CIM-based carbapenemase assays.</title>
        <authorList>
            <person name="Schaffarczyk L."/>
            <person name="Noster J."/>
            <person name="Stelzer Y."/>
            <person name="Sattler J."/>
            <person name="Gatermann S."/>
            <person name="Hamprecht A."/>
        </authorList>
    </citation>
    <scope>NUCLEOTIDE SEQUENCE</scope>
    <source>
        <strain evidence="3">CIM-Cont-037</strain>
    </source>
</reference>
<comment type="similarity">
    <text evidence="1">Belongs to the peptidase S9A family.</text>
</comment>
<sequence>FYVDKDPQTLLPYQIYRHQYGSDRKQDVKIFEENDDRFYTWMEKSKSEDYILVTIASSTTSEYRLIDANAPEKPMV</sequence>
<dbReference type="Pfam" id="PF02897">
    <property type="entry name" value="Peptidase_S9_N"/>
    <property type="match status" value="1"/>
</dbReference>
<accession>A0AAW9EIQ0</accession>
<proteinExistence type="inferred from homology"/>
<dbReference type="AlphaFoldDB" id="A0AAW9EIQ0"/>
<dbReference type="EC" id="3.4.21.83" evidence="3"/>
<feature type="domain" description="Peptidase S9A N-terminal" evidence="2">
    <location>
        <begin position="1"/>
        <end position="73"/>
    </location>
</feature>
<evidence type="ECO:0000256" key="1">
    <source>
        <dbReference type="ARBA" id="ARBA00005228"/>
    </source>
</evidence>
<organism evidence="3 4">
    <name type="scientific">Klebsiella aerogenes</name>
    <name type="common">Enterobacter aerogenes</name>
    <dbReference type="NCBI Taxonomy" id="548"/>
    <lineage>
        <taxon>Bacteria</taxon>
        <taxon>Pseudomonadati</taxon>
        <taxon>Pseudomonadota</taxon>
        <taxon>Gammaproteobacteria</taxon>
        <taxon>Enterobacterales</taxon>
        <taxon>Enterobacteriaceae</taxon>
        <taxon>Klebsiella/Raoultella group</taxon>
        <taxon>Klebsiella</taxon>
    </lineage>
</organism>
<evidence type="ECO:0000313" key="3">
    <source>
        <dbReference type="EMBL" id="MDX7019588.1"/>
    </source>
</evidence>